<dbReference type="GO" id="GO:0016829">
    <property type="term" value="F:lyase activity"/>
    <property type="evidence" value="ECO:0007669"/>
    <property type="project" value="InterPro"/>
</dbReference>
<dbReference type="InterPro" id="IPR045336">
    <property type="entry name" value="MmgE_PrpD_N"/>
</dbReference>
<dbReference type="OrthoDB" id="8648489at2"/>
<dbReference type="InterPro" id="IPR042188">
    <property type="entry name" value="MmgE/PrpD_sf_2"/>
</dbReference>
<dbReference type="SUPFAM" id="SSF103378">
    <property type="entry name" value="2-methylcitrate dehydratase PrpD"/>
    <property type="match status" value="1"/>
</dbReference>
<dbReference type="Gene3D" id="1.10.4100.10">
    <property type="entry name" value="2-methylcitrate dehydratase PrpD"/>
    <property type="match status" value="1"/>
</dbReference>
<organism evidence="4 5">
    <name type="scientific">Bordetella genomosp. 10</name>
    <dbReference type="NCBI Taxonomy" id="1416804"/>
    <lineage>
        <taxon>Bacteria</taxon>
        <taxon>Pseudomonadati</taxon>
        <taxon>Pseudomonadota</taxon>
        <taxon>Betaproteobacteria</taxon>
        <taxon>Burkholderiales</taxon>
        <taxon>Alcaligenaceae</taxon>
        <taxon>Bordetella</taxon>
    </lineage>
</organism>
<dbReference type="PANTHER" id="PTHR16943:SF8">
    <property type="entry name" value="2-METHYLCITRATE DEHYDRATASE"/>
    <property type="match status" value="1"/>
</dbReference>
<protein>
    <recommendedName>
        <fullName evidence="6">2-methylcitrate dehydratase</fullName>
    </recommendedName>
</protein>
<gene>
    <name evidence="4" type="ORF">CAL29_01470</name>
</gene>
<dbReference type="Pfam" id="PF19305">
    <property type="entry name" value="MmgE_PrpD_C"/>
    <property type="match status" value="1"/>
</dbReference>
<dbReference type="Gene3D" id="3.30.1330.120">
    <property type="entry name" value="2-methylcitrate dehydratase PrpD"/>
    <property type="match status" value="1"/>
</dbReference>
<keyword evidence="5" id="KW-1185">Reference proteome</keyword>
<evidence type="ECO:0000313" key="4">
    <source>
        <dbReference type="EMBL" id="OZI37127.1"/>
    </source>
</evidence>
<dbReference type="InterPro" id="IPR036148">
    <property type="entry name" value="MmgE/PrpD_sf"/>
</dbReference>
<comment type="similarity">
    <text evidence="1">Belongs to the PrpD family.</text>
</comment>
<evidence type="ECO:0008006" key="6">
    <source>
        <dbReference type="Google" id="ProtNLM"/>
    </source>
</evidence>
<accession>A0A261SJF3</accession>
<feature type="domain" description="MmgE/PrpD C-terminal" evidence="3">
    <location>
        <begin position="273"/>
        <end position="441"/>
    </location>
</feature>
<reference evidence="5" key="1">
    <citation type="submission" date="2017-05" db="EMBL/GenBank/DDBJ databases">
        <title>Complete and WGS of Bordetella genogroups.</title>
        <authorList>
            <person name="Spilker T."/>
            <person name="Lipuma J."/>
        </authorList>
    </citation>
    <scope>NUCLEOTIDE SEQUENCE [LARGE SCALE GENOMIC DNA]</scope>
    <source>
        <strain evidence="5">AU16122</strain>
    </source>
</reference>
<dbReference type="InterPro" id="IPR005656">
    <property type="entry name" value="MmgE_PrpD"/>
</dbReference>
<dbReference type="InterPro" id="IPR042183">
    <property type="entry name" value="MmgE/PrpD_sf_1"/>
</dbReference>
<feature type="domain" description="MmgE/PrpD N-terminal" evidence="2">
    <location>
        <begin position="16"/>
        <end position="252"/>
    </location>
</feature>
<evidence type="ECO:0000256" key="1">
    <source>
        <dbReference type="ARBA" id="ARBA00006174"/>
    </source>
</evidence>
<dbReference type="PANTHER" id="PTHR16943">
    <property type="entry name" value="2-METHYLCITRATE DEHYDRATASE-RELATED"/>
    <property type="match status" value="1"/>
</dbReference>
<proteinExistence type="inferred from homology"/>
<dbReference type="EMBL" id="NEVM01000001">
    <property type="protein sequence ID" value="OZI37127.1"/>
    <property type="molecule type" value="Genomic_DNA"/>
</dbReference>
<dbReference type="AlphaFoldDB" id="A0A261SJF3"/>
<evidence type="ECO:0000259" key="2">
    <source>
        <dbReference type="Pfam" id="PF03972"/>
    </source>
</evidence>
<dbReference type="Proteomes" id="UP000216020">
    <property type="component" value="Unassembled WGS sequence"/>
</dbReference>
<name>A0A261SJF3_9BORD</name>
<evidence type="ECO:0000313" key="5">
    <source>
        <dbReference type="Proteomes" id="UP000216020"/>
    </source>
</evidence>
<sequence>MATADGGSAVNRNLTSIVAWLAGSDPASLPEPTRRSLRYSLLDTVAVAWAARRSEGMRAVSALTEADGGSPRSLLWNGSGLRVPPAAAAFHNGSYAAALDFDSLNPYASHIDAVVIPAALAVAELVHASGAALMAAIAAGSELAYRLAHAGQAPGGWFRTSVYGVFGAAAAAARLLGLDARGTAAALGIALGQVAGTQQGHIERALSKRLLSAFAARAGVQSALLAQAGITGPHETFEGRHGLFALYGSHDPARVLAGLGRVYLLEQTTYKHYPACGRAHAAIEAAVQLANRAGPGCLDTKTIVRVELTITEEMHALVGAPYSTDANAEVTGQFCAQYAVAAALHYGVFGVAQITPAAVFDPALQPLIERVVVRKEGVGTMAPATLRLQFTDGKTTGITVSRLPGSSADGSIDEHAVRAKAAAALVEGLDIGHARARELVDHLLAVEDVPDVADLFDAFTH</sequence>
<comment type="caution">
    <text evidence="4">The sequence shown here is derived from an EMBL/GenBank/DDBJ whole genome shotgun (WGS) entry which is preliminary data.</text>
</comment>
<dbReference type="Pfam" id="PF03972">
    <property type="entry name" value="MmgE_PrpD_N"/>
    <property type="match status" value="1"/>
</dbReference>
<dbReference type="InterPro" id="IPR045337">
    <property type="entry name" value="MmgE_PrpD_C"/>
</dbReference>
<evidence type="ECO:0000259" key="3">
    <source>
        <dbReference type="Pfam" id="PF19305"/>
    </source>
</evidence>